<comment type="subunit">
    <text evidence="16 17">Composed of six subunits; NqrA, NqrB, NqrC, NqrD, NqrE and NqrF.</text>
</comment>
<dbReference type="PIRSF" id="PIRSF009437">
    <property type="entry name" value="NQR-1_subunit_C"/>
    <property type="match status" value="1"/>
</dbReference>
<gene>
    <name evidence="16 20" type="primary">nqrC</name>
    <name evidence="20" type="ORF">MFFC18_19930</name>
</gene>
<accession>A0A5B9PB30</accession>
<keyword evidence="2 16" id="KW-1003">Cell membrane</keyword>
<keyword evidence="13 16" id="KW-0830">Ubiquinone</keyword>
<evidence type="ECO:0000256" key="18">
    <source>
        <dbReference type="SAM" id="MobiDB-lite"/>
    </source>
</evidence>
<evidence type="ECO:0000313" key="21">
    <source>
        <dbReference type="Proteomes" id="UP000322214"/>
    </source>
</evidence>
<keyword evidence="11 16" id="KW-0915">Sodium</keyword>
<keyword evidence="4 16" id="KW-0597">Phosphoprotein</keyword>
<keyword evidence="10 16" id="KW-0520">NAD</keyword>
<keyword evidence="5 16" id="KW-0285">Flavoprotein</keyword>
<evidence type="ECO:0000256" key="10">
    <source>
        <dbReference type="ARBA" id="ARBA00023027"/>
    </source>
</evidence>
<dbReference type="Pfam" id="PF04205">
    <property type="entry name" value="FMN_bind"/>
    <property type="match status" value="1"/>
</dbReference>
<name>A0A5B9PB30_9BACT</name>
<comment type="function">
    <text evidence="16">NQR complex catalyzes the reduction of ubiquinone-1 to ubiquinol by two successive reactions, coupled with the transport of Na(+) ions from the cytoplasm to the periplasm. NqrA to NqrE are probably involved in the second step, the conversion of ubisemiquinone to ubiquinol.</text>
</comment>
<keyword evidence="9 16" id="KW-1133">Transmembrane helix</keyword>
<dbReference type="OrthoDB" id="9794010at2"/>
<keyword evidence="3" id="KW-0997">Cell inner membrane</keyword>
<evidence type="ECO:0000256" key="9">
    <source>
        <dbReference type="ARBA" id="ARBA00022989"/>
    </source>
</evidence>
<evidence type="ECO:0000256" key="5">
    <source>
        <dbReference type="ARBA" id="ARBA00022630"/>
    </source>
</evidence>
<dbReference type="HAMAP" id="MF_00427">
    <property type="entry name" value="NqrC"/>
    <property type="match status" value="1"/>
</dbReference>
<comment type="subcellular location">
    <subcellularLocation>
        <location evidence="16">Cell membrane</location>
        <topology evidence="16">Single-pass membrane protein</topology>
    </subcellularLocation>
</comment>
<evidence type="ECO:0000256" key="1">
    <source>
        <dbReference type="ARBA" id="ARBA00022448"/>
    </source>
</evidence>
<evidence type="ECO:0000256" key="4">
    <source>
        <dbReference type="ARBA" id="ARBA00022553"/>
    </source>
</evidence>
<evidence type="ECO:0000256" key="16">
    <source>
        <dbReference type="HAMAP-Rule" id="MF_00427"/>
    </source>
</evidence>
<evidence type="ECO:0000256" key="14">
    <source>
        <dbReference type="ARBA" id="ARBA00023136"/>
    </source>
</evidence>
<dbReference type="EMBL" id="CP042912">
    <property type="protein sequence ID" value="QEG22132.1"/>
    <property type="molecule type" value="Genomic_DNA"/>
</dbReference>
<evidence type="ECO:0000256" key="3">
    <source>
        <dbReference type="ARBA" id="ARBA00022519"/>
    </source>
</evidence>
<dbReference type="NCBIfam" id="NF003749">
    <property type="entry name" value="PRK05346.1-5"/>
    <property type="match status" value="1"/>
</dbReference>
<dbReference type="RefSeq" id="WP_075082237.1">
    <property type="nucleotide sequence ID" value="NZ_CP042912.1"/>
</dbReference>
<evidence type="ECO:0000256" key="2">
    <source>
        <dbReference type="ARBA" id="ARBA00022475"/>
    </source>
</evidence>
<evidence type="ECO:0000256" key="12">
    <source>
        <dbReference type="ARBA" id="ARBA00023065"/>
    </source>
</evidence>
<keyword evidence="15 16" id="KW-0739">Sodium transport</keyword>
<comment type="catalytic activity">
    <reaction evidence="16 17">
        <text>a ubiquinone + n Na(+)(in) + NADH + H(+) = a ubiquinol + n Na(+)(out) + NAD(+)</text>
        <dbReference type="Rhea" id="RHEA:47748"/>
        <dbReference type="Rhea" id="RHEA-COMP:9565"/>
        <dbReference type="Rhea" id="RHEA-COMP:9566"/>
        <dbReference type="ChEBI" id="CHEBI:15378"/>
        <dbReference type="ChEBI" id="CHEBI:16389"/>
        <dbReference type="ChEBI" id="CHEBI:17976"/>
        <dbReference type="ChEBI" id="CHEBI:29101"/>
        <dbReference type="ChEBI" id="CHEBI:57540"/>
        <dbReference type="ChEBI" id="CHEBI:57945"/>
        <dbReference type="EC" id="7.2.1.1"/>
    </reaction>
</comment>
<evidence type="ECO:0000256" key="6">
    <source>
        <dbReference type="ARBA" id="ARBA00022643"/>
    </source>
</evidence>
<keyword evidence="6 16" id="KW-0288">FMN</keyword>
<dbReference type="GO" id="GO:0016655">
    <property type="term" value="F:oxidoreductase activity, acting on NAD(P)H, quinone or similar compound as acceptor"/>
    <property type="evidence" value="ECO:0007669"/>
    <property type="project" value="UniProtKB-UniRule"/>
</dbReference>
<dbReference type="GO" id="GO:0010181">
    <property type="term" value="F:FMN binding"/>
    <property type="evidence" value="ECO:0007669"/>
    <property type="project" value="UniProtKB-UniRule"/>
</dbReference>
<keyword evidence="12 16" id="KW-0406">Ion transport</keyword>
<evidence type="ECO:0000259" key="19">
    <source>
        <dbReference type="SMART" id="SM00900"/>
    </source>
</evidence>
<keyword evidence="7 16" id="KW-0812">Transmembrane</keyword>
<dbReference type="KEGG" id="mff:MFFC18_19930"/>
<feature type="domain" description="FMN-binding" evidence="19">
    <location>
        <begin position="172"/>
        <end position="269"/>
    </location>
</feature>
<comment type="cofactor">
    <cofactor evidence="16 17">
        <name>FMN</name>
        <dbReference type="ChEBI" id="CHEBI:58210"/>
    </cofactor>
</comment>
<dbReference type="NCBIfam" id="TIGR01938">
    <property type="entry name" value="nqrC"/>
    <property type="match status" value="1"/>
</dbReference>
<dbReference type="InterPro" id="IPR010204">
    <property type="entry name" value="NqrC"/>
</dbReference>
<feature type="modified residue" description="FMN phosphoryl threonine" evidence="16">
    <location>
        <position position="252"/>
    </location>
</feature>
<dbReference type="SMART" id="SM00900">
    <property type="entry name" value="FMN_bind"/>
    <property type="match status" value="1"/>
</dbReference>
<evidence type="ECO:0000256" key="13">
    <source>
        <dbReference type="ARBA" id="ARBA00023075"/>
    </source>
</evidence>
<organism evidence="20 21">
    <name type="scientific">Mariniblastus fucicola</name>
    <dbReference type="NCBI Taxonomy" id="980251"/>
    <lineage>
        <taxon>Bacteria</taxon>
        <taxon>Pseudomonadati</taxon>
        <taxon>Planctomycetota</taxon>
        <taxon>Planctomycetia</taxon>
        <taxon>Pirellulales</taxon>
        <taxon>Pirellulaceae</taxon>
        <taxon>Mariniblastus</taxon>
    </lineage>
</organism>
<evidence type="ECO:0000256" key="7">
    <source>
        <dbReference type="ARBA" id="ARBA00022692"/>
    </source>
</evidence>
<dbReference type="PANTHER" id="PTHR37838:SF1">
    <property type="entry name" value="NA(+)-TRANSLOCATING NADH-QUINONE REDUCTASE SUBUNIT C"/>
    <property type="match status" value="1"/>
</dbReference>
<keyword evidence="21" id="KW-1185">Reference proteome</keyword>
<keyword evidence="8 16" id="KW-1278">Translocase</keyword>
<keyword evidence="20" id="KW-0560">Oxidoreductase</keyword>
<dbReference type="InterPro" id="IPR007329">
    <property type="entry name" value="FMN-bd"/>
</dbReference>
<evidence type="ECO:0000256" key="15">
    <source>
        <dbReference type="ARBA" id="ARBA00023201"/>
    </source>
</evidence>
<dbReference type="GO" id="GO:0006814">
    <property type="term" value="P:sodium ion transport"/>
    <property type="evidence" value="ECO:0007669"/>
    <property type="project" value="UniProtKB-UniRule"/>
</dbReference>
<dbReference type="STRING" id="980251.GCA_001642875_03480"/>
<comment type="caution">
    <text evidence="16">Lacks conserved residue(s) required for the propagation of feature annotation.</text>
</comment>
<dbReference type="EC" id="7.2.1.1" evidence="16 17"/>
<dbReference type="GO" id="GO:0005886">
    <property type="term" value="C:plasma membrane"/>
    <property type="evidence" value="ECO:0007669"/>
    <property type="project" value="UniProtKB-SubCell"/>
</dbReference>
<keyword evidence="14 16" id="KW-0472">Membrane</keyword>
<keyword evidence="1 16" id="KW-0813">Transport</keyword>
<dbReference type="AlphaFoldDB" id="A0A5B9PB30"/>
<feature type="region of interest" description="Disordered" evidence="18">
    <location>
        <begin position="277"/>
        <end position="297"/>
    </location>
</feature>
<evidence type="ECO:0000256" key="8">
    <source>
        <dbReference type="ARBA" id="ARBA00022967"/>
    </source>
</evidence>
<dbReference type="PANTHER" id="PTHR37838">
    <property type="entry name" value="NA(+)-TRANSLOCATING NADH-QUINONE REDUCTASE SUBUNIT C"/>
    <property type="match status" value="1"/>
</dbReference>
<evidence type="ECO:0000256" key="17">
    <source>
        <dbReference type="PIRNR" id="PIRNR009437"/>
    </source>
</evidence>
<evidence type="ECO:0000256" key="11">
    <source>
        <dbReference type="ARBA" id="ARBA00023053"/>
    </source>
</evidence>
<comment type="similarity">
    <text evidence="16 17">Belongs to the NqrC family.</text>
</comment>
<reference evidence="20 21" key="1">
    <citation type="submission" date="2019-08" db="EMBL/GenBank/DDBJ databases">
        <title>Deep-cultivation of Planctomycetes and their phenomic and genomic characterization uncovers novel biology.</title>
        <authorList>
            <person name="Wiegand S."/>
            <person name="Jogler M."/>
            <person name="Boedeker C."/>
            <person name="Pinto D."/>
            <person name="Vollmers J."/>
            <person name="Rivas-Marin E."/>
            <person name="Kohn T."/>
            <person name="Peeters S.H."/>
            <person name="Heuer A."/>
            <person name="Rast P."/>
            <person name="Oberbeckmann S."/>
            <person name="Bunk B."/>
            <person name="Jeske O."/>
            <person name="Meyerdierks A."/>
            <person name="Storesund J.E."/>
            <person name="Kallscheuer N."/>
            <person name="Luecker S."/>
            <person name="Lage O.M."/>
            <person name="Pohl T."/>
            <person name="Merkel B.J."/>
            <person name="Hornburger P."/>
            <person name="Mueller R.-W."/>
            <person name="Bruemmer F."/>
            <person name="Labrenz M."/>
            <person name="Spormann A.M."/>
            <person name="Op den Camp H."/>
            <person name="Overmann J."/>
            <person name="Amann R."/>
            <person name="Jetten M.S.M."/>
            <person name="Mascher T."/>
            <person name="Medema M.H."/>
            <person name="Devos D.P."/>
            <person name="Kaster A.-K."/>
            <person name="Ovreas L."/>
            <person name="Rohde M."/>
            <person name="Galperin M.Y."/>
            <person name="Jogler C."/>
        </authorList>
    </citation>
    <scope>NUCLEOTIDE SEQUENCE [LARGE SCALE GENOMIC DNA]</scope>
    <source>
        <strain evidence="20 21">FC18</strain>
    </source>
</reference>
<dbReference type="Proteomes" id="UP000322214">
    <property type="component" value="Chromosome"/>
</dbReference>
<sequence>MPLENLKKNKDNPINTAIVAGALCLVCALIVSTAASSLKTIQEDNIAIDRKKNLLAVTKFPAESMADSQSILDTFEKNFTTIIIDMETGEEAPDEALKAMQSIGKTWDTKDELEKKYDQFTIAKTKRDAVADEITGEDKANIKYREKYSFVYILNDSDGNPKTYVFPVRGYGLWSMMHGYLAVKPDFQTIEGLVFYDQAETPGLGGEVKSEKFKSQWPGKEIYGEDGEVQIKVIKNADTSYKHAVDALSGATITSNGVTYALEYWLGPEGFKPFIERRKASSGSSDTADQETGVGNG</sequence>
<proteinExistence type="inferred from homology"/>
<protein>
    <recommendedName>
        <fullName evidence="16 17">Na(+)-translocating NADH-quinone reductase subunit C</fullName>
        <shortName evidence="16 17">Na(+)-NQR subunit C</shortName>
        <shortName evidence="16 17">Na(+)-translocating NQR subunit C</shortName>
        <ecNumber evidence="16 17">7.2.1.1</ecNumber>
    </recommendedName>
    <alternativeName>
        <fullName evidence="16 17">NQR complex subunit C</fullName>
    </alternativeName>
    <alternativeName>
        <fullName evidence="16 17">NQR-1 subunit C</fullName>
    </alternativeName>
</protein>
<evidence type="ECO:0000313" key="20">
    <source>
        <dbReference type="EMBL" id="QEG22132.1"/>
    </source>
</evidence>